<evidence type="ECO:0000313" key="3">
    <source>
        <dbReference type="Proteomes" id="UP000244060"/>
    </source>
</evidence>
<feature type="transmembrane region" description="Helical" evidence="1">
    <location>
        <begin position="39"/>
        <end position="57"/>
    </location>
</feature>
<evidence type="ECO:0000256" key="1">
    <source>
        <dbReference type="SAM" id="Phobius"/>
    </source>
</evidence>
<accession>A0A2T5JWP1</accession>
<keyword evidence="3" id="KW-1185">Reference proteome</keyword>
<dbReference type="Pfam" id="PF11003">
    <property type="entry name" value="DUF2842"/>
    <property type="match status" value="1"/>
</dbReference>
<dbReference type="AlphaFoldDB" id="A0A2T5JWP1"/>
<comment type="caution">
    <text evidence="2">The sequence shown here is derived from an EMBL/GenBank/DDBJ whole genome shotgun (WGS) entry which is preliminary data.</text>
</comment>
<evidence type="ECO:0000313" key="2">
    <source>
        <dbReference type="EMBL" id="PTR14572.1"/>
    </source>
</evidence>
<reference evidence="2 3" key="1">
    <citation type="submission" date="2018-04" db="EMBL/GenBank/DDBJ databases">
        <title>Genomic Encyclopedia of Type Strains, Phase III (KMG-III): the genomes of soil and plant-associated and newly described type strains.</title>
        <authorList>
            <person name="Whitman W."/>
        </authorList>
    </citation>
    <scope>NUCLEOTIDE SEQUENCE [LARGE SCALE GENOMIC DNA]</scope>
    <source>
        <strain evidence="2 3">KA25</strain>
    </source>
</reference>
<dbReference type="OrthoDB" id="7510023at2"/>
<dbReference type="RefSeq" id="WP_108221691.1">
    <property type="nucleotide sequence ID" value="NZ_CP090021.1"/>
</dbReference>
<proteinExistence type="predicted"/>
<keyword evidence="1" id="KW-0812">Transmembrane</keyword>
<keyword evidence="1" id="KW-1133">Transmembrane helix</keyword>
<feature type="transmembrane region" description="Helical" evidence="1">
    <location>
        <begin position="12"/>
        <end position="33"/>
    </location>
</feature>
<sequence>MALSYKTRRRLSLLVLVVGMPLYIVAAVTLVGLFDRPPFWLELVIYVALGVVWILPLKPIFIGVGQADPDAKTPEDDGNSR</sequence>
<dbReference type="Proteomes" id="UP000244060">
    <property type="component" value="Unassembled WGS sequence"/>
</dbReference>
<name>A0A2T5JWP1_9RHOB</name>
<gene>
    <name evidence="2" type="ORF">C8J28_11643</name>
</gene>
<keyword evidence="1" id="KW-0472">Membrane</keyword>
<dbReference type="InterPro" id="IPR021265">
    <property type="entry name" value="DUF2842"/>
</dbReference>
<dbReference type="EMBL" id="QAOT01000016">
    <property type="protein sequence ID" value="PTR14572.1"/>
    <property type="molecule type" value="Genomic_DNA"/>
</dbReference>
<organism evidence="2 3">
    <name type="scientific">Cereibacter azotoformans</name>
    <dbReference type="NCBI Taxonomy" id="43057"/>
    <lineage>
        <taxon>Bacteria</taxon>
        <taxon>Pseudomonadati</taxon>
        <taxon>Pseudomonadota</taxon>
        <taxon>Alphaproteobacteria</taxon>
        <taxon>Rhodobacterales</taxon>
        <taxon>Paracoccaceae</taxon>
        <taxon>Cereibacter</taxon>
    </lineage>
</organism>
<protein>
    <submittedName>
        <fullName evidence="2">Uncharacterized protein DUF2842</fullName>
    </submittedName>
</protein>